<dbReference type="Proteomes" id="UP000006051">
    <property type="component" value="Chromosome"/>
</dbReference>
<organism evidence="2 3">
    <name type="scientific">Ornithobacterium rhinotracheale (strain ATCC 51463 / DSM 15997 / CCUG 23171 / CIP 104009 / LMG 9086)</name>
    <dbReference type="NCBI Taxonomy" id="867902"/>
    <lineage>
        <taxon>Bacteria</taxon>
        <taxon>Pseudomonadati</taxon>
        <taxon>Bacteroidota</taxon>
        <taxon>Flavobacteriia</taxon>
        <taxon>Flavobacteriales</taxon>
        <taxon>Weeksellaceae</taxon>
        <taxon>Ornithobacterium</taxon>
    </lineage>
</organism>
<dbReference type="RefSeq" id="WP_014790000.1">
    <property type="nucleotide sequence ID" value="NC_018016.1"/>
</dbReference>
<dbReference type="HOGENOM" id="CLU_152544_0_0_10"/>
<feature type="transmembrane region" description="Helical" evidence="1">
    <location>
        <begin position="36"/>
        <end position="54"/>
    </location>
</feature>
<reference evidence="2 3" key="1">
    <citation type="submission" date="2012-06" db="EMBL/GenBank/DDBJ databases">
        <title>The complete genome of Ornithobacterium rhinotracheale DSM 15997.</title>
        <authorList>
            <consortium name="US DOE Joint Genome Institute (JGI-PGF)"/>
            <person name="Lucas S."/>
            <person name="Copeland A."/>
            <person name="Lapidus A."/>
            <person name="Goodwin L."/>
            <person name="Pitluck S."/>
            <person name="Peters L."/>
            <person name="Mikhailova N."/>
            <person name="Teshima H."/>
            <person name="Kyrpides N."/>
            <person name="Mavromatis K."/>
            <person name="Pagani I."/>
            <person name="Ivanova N."/>
            <person name="Ovchinnikova G."/>
            <person name="Zeytun A."/>
            <person name="Detter J.C."/>
            <person name="Han C."/>
            <person name="Land M."/>
            <person name="Hauser L."/>
            <person name="Markowitz V."/>
            <person name="Cheng J.-F."/>
            <person name="Hugenholtz P."/>
            <person name="Woyke T."/>
            <person name="Wu D."/>
            <person name="Lang E."/>
            <person name="Kopitz M."/>
            <person name="Brambilla E."/>
            <person name="Klenk H.-P."/>
            <person name="Eisen J.A."/>
        </authorList>
    </citation>
    <scope>NUCLEOTIDE SEQUENCE [LARGE SCALE GENOMIC DNA]</scope>
    <source>
        <strain evidence="3">ATCC 51463 / DSM 15997 / CCUG 23171 / LMG 9086</strain>
    </source>
</reference>
<proteinExistence type="predicted"/>
<dbReference type="AlphaFoldDB" id="I3ZXD6"/>
<sequence length="132" mass="15541">MKIKYNNTPLIANAIFGLFMIGFVVQSMFYNNELFLLNYLMLAFGVIYFLFFALRIGRDFVIISDDKIMVNRILKKEIAFKDLQEVKYFAGDYIFASAKKKIIIPKKSMKPEQQPEFEKFFNQLLAHNIQSE</sequence>
<keyword evidence="3" id="KW-1185">Reference proteome</keyword>
<protein>
    <submittedName>
        <fullName evidence="2">Uncharacterized protein</fullName>
    </submittedName>
</protein>
<evidence type="ECO:0000256" key="1">
    <source>
        <dbReference type="SAM" id="Phobius"/>
    </source>
</evidence>
<dbReference type="GeneID" id="97256920"/>
<feature type="transmembrane region" description="Helical" evidence="1">
    <location>
        <begin position="12"/>
        <end position="30"/>
    </location>
</feature>
<keyword evidence="1" id="KW-1133">Transmembrane helix</keyword>
<dbReference type="GeneID" id="71568426"/>
<dbReference type="KEGG" id="orh:Ornrh_0146"/>
<keyword evidence="1" id="KW-0472">Membrane</keyword>
<keyword evidence="1" id="KW-0812">Transmembrane</keyword>
<accession>I3ZXD6</accession>
<name>I3ZXD6_ORNRL</name>
<evidence type="ECO:0000313" key="2">
    <source>
        <dbReference type="EMBL" id="AFL96370.1"/>
    </source>
</evidence>
<evidence type="ECO:0000313" key="3">
    <source>
        <dbReference type="Proteomes" id="UP000006051"/>
    </source>
</evidence>
<dbReference type="STRING" id="867902.Ornrh_0146"/>
<gene>
    <name evidence="2" type="ordered locus">Ornrh_0146</name>
</gene>
<dbReference type="EMBL" id="CP003283">
    <property type="protein sequence ID" value="AFL96370.1"/>
    <property type="molecule type" value="Genomic_DNA"/>
</dbReference>